<feature type="region of interest" description="Disordered" evidence="4">
    <location>
        <begin position="1"/>
        <end position="21"/>
    </location>
</feature>
<evidence type="ECO:0000313" key="9">
    <source>
        <dbReference type="Proteomes" id="UP000247515"/>
    </source>
</evidence>
<dbReference type="Pfam" id="PF00392">
    <property type="entry name" value="GntR"/>
    <property type="match status" value="2"/>
</dbReference>
<dbReference type="Proteomes" id="UP000183529">
    <property type="component" value="Unassembled WGS sequence"/>
</dbReference>
<evidence type="ECO:0000256" key="1">
    <source>
        <dbReference type="ARBA" id="ARBA00023015"/>
    </source>
</evidence>
<evidence type="ECO:0000313" key="8">
    <source>
        <dbReference type="Proteomes" id="UP000183529"/>
    </source>
</evidence>
<organism evidence="7 8">
    <name type="scientific">Paraburkholderia tropica</name>
    <dbReference type="NCBI Taxonomy" id="92647"/>
    <lineage>
        <taxon>Bacteria</taxon>
        <taxon>Pseudomonadati</taxon>
        <taxon>Pseudomonadota</taxon>
        <taxon>Betaproteobacteria</taxon>
        <taxon>Burkholderiales</taxon>
        <taxon>Burkholderiaceae</taxon>
        <taxon>Paraburkholderia</taxon>
    </lineage>
</organism>
<evidence type="ECO:0000256" key="2">
    <source>
        <dbReference type="ARBA" id="ARBA00023125"/>
    </source>
</evidence>
<accession>A0AAQ1GDC2</accession>
<dbReference type="SUPFAM" id="SSF46785">
    <property type="entry name" value="Winged helix' DNA-binding domain"/>
    <property type="match status" value="2"/>
</dbReference>
<dbReference type="Gene3D" id="1.20.120.530">
    <property type="entry name" value="GntR ligand-binding domain-like"/>
    <property type="match status" value="1"/>
</dbReference>
<dbReference type="SMART" id="SM00895">
    <property type="entry name" value="FCD"/>
    <property type="match status" value="1"/>
</dbReference>
<sequence>MTKRSRATQPEHALTPAADLPETNADSRLRYRLIHDQLKSAIALGKIAPGLVLLEGPVARMFGTSRVPVRKAFEMLHAGGLLHTFDGRGYLVAHSDGSVPEPLRAPLSEAALGFDEPPAPLDIPSTSERIYDALEAAISLGVVFGHFRIDETLAAQHFGVSRGAIREALTRLRDVGLVEKSAYSHWLCGPLTARAVAQDYELRLLLEPAALLASAPSLPRERIEAALARLADAIADPDSVDAAALYRLETDLHVDCLRHAPNRKLLATITGAHMPLTVNHAFYDAFNLHPDNGMLIEHRSVLEALRDGEFQRASQALAVHLERGQKRTLQRLKVLAVLPEPALPPYMQRLA</sequence>
<dbReference type="InterPro" id="IPR011711">
    <property type="entry name" value="GntR_C"/>
</dbReference>
<dbReference type="GeneID" id="61303879"/>
<evidence type="ECO:0000256" key="3">
    <source>
        <dbReference type="ARBA" id="ARBA00023163"/>
    </source>
</evidence>
<dbReference type="PANTHER" id="PTHR43537">
    <property type="entry name" value="TRANSCRIPTIONAL REGULATOR, GNTR FAMILY"/>
    <property type="match status" value="1"/>
</dbReference>
<dbReference type="InterPro" id="IPR036388">
    <property type="entry name" value="WH-like_DNA-bd_sf"/>
</dbReference>
<dbReference type="Proteomes" id="UP000247515">
    <property type="component" value="Unassembled WGS sequence"/>
</dbReference>
<evidence type="ECO:0000259" key="5">
    <source>
        <dbReference type="PROSITE" id="PS50949"/>
    </source>
</evidence>
<evidence type="ECO:0000313" key="6">
    <source>
        <dbReference type="EMBL" id="PXX18835.1"/>
    </source>
</evidence>
<dbReference type="AlphaFoldDB" id="A0AAQ1GDC2"/>
<feature type="domain" description="HTH gntR-type" evidence="5">
    <location>
        <begin position="28"/>
        <end position="95"/>
    </location>
</feature>
<dbReference type="SMART" id="SM00345">
    <property type="entry name" value="HTH_GNTR"/>
    <property type="match status" value="2"/>
</dbReference>
<dbReference type="EMBL" id="FNZM01000004">
    <property type="protein sequence ID" value="SEJ34409.1"/>
    <property type="molecule type" value="Genomic_DNA"/>
</dbReference>
<reference evidence="6 9" key="2">
    <citation type="submission" date="2018-05" db="EMBL/GenBank/DDBJ databases">
        <title>Genomic Encyclopedia of Type Strains, Phase IV (KMG-V): Genome sequencing to study the core and pangenomes of soil and plant-associated prokaryotes.</title>
        <authorList>
            <person name="Whitman W."/>
        </authorList>
    </citation>
    <scope>NUCLEOTIDE SEQUENCE [LARGE SCALE GENOMIC DNA]</scope>
    <source>
        <strain evidence="6 9">SIr-6563</strain>
    </source>
</reference>
<dbReference type="GO" id="GO:0003677">
    <property type="term" value="F:DNA binding"/>
    <property type="evidence" value="ECO:0007669"/>
    <property type="project" value="UniProtKB-KW"/>
</dbReference>
<keyword evidence="2" id="KW-0238">DNA-binding</keyword>
<dbReference type="PANTHER" id="PTHR43537:SF49">
    <property type="entry name" value="TRANSCRIPTIONAL REGULATORY PROTEIN"/>
    <property type="match status" value="1"/>
</dbReference>
<dbReference type="RefSeq" id="WP_074982343.1">
    <property type="nucleotide sequence ID" value="NZ_CADFGN010000007.1"/>
</dbReference>
<comment type="caution">
    <text evidence="7">The sequence shown here is derived from an EMBL/GenBank/DDBJ whole genome shotgun (WGS) entry which is preliminary data.</text>
</comment>
<dbReference type="EMBL" id="QJJV01000004">
    <property type="protein sequence ID" value="PXX18835.1"/>
    <property type="molecule type" value="Genomic_DNA"/>
</dbReference>
<protein>
    <submittedName>
        <fullName evidence="6">GntR family transcriptional regulator</fullName>
    </submittedName>
    <submittedName>
        <fullName evidence="7">Transcriptional regulator, GntR family</fullName>
    </submittedName>
</protein>
<name>A0AAQ1GDC2_9BURK</name>
<evidence type="ECO:0000313" key="7">
    <source>
        <dbReference type="EMBL" id="SEJ34409.1"/>
    </source>
</evidence>
<dbReference type="Pfam" id="PF07729">
    <property type="entry name" value="FCD"/>
    <property type="match status" value="1"/>
</dbReference>
<dbReference type="PROSITE" id="PS50949">
    <property type="entry name" value="HTH_GNTR"/>
    <property type="match status" value="1"/>
</dbReference>
<dbReference type="GO" id="GO:0003700">
    <property type="term" value="F:DNA-binding transcription factor activity"/>
    <property type="evidence" value="ECO:0007669"/>
    <property type="project" value="InterPro"/>
</dbReference>
<proteinExistence type="predicted"/>
<keyword evidence="9" id="KW-1185">Reference proteome</keyword>
<evidence type="ECO:0000256" key="4">
    <source>
        <dbReference type="SAM" id="MobiDB-lite"/>
    </source>
</evidence>
<reference evidence="7 8" key="1">
    <citation type="submission" date="2016-10" db="EMBL/GenBank/DDBJ databases">
        <authorList>
            <person name="Varghese N."/>
            <person name="Submissions S."/>
        </authorList>
    </citation>
    <scope>NUCLEOTIDE SEQUENCE [LARGE SCALE GENOMIC DNA]</scope>
    <source>
        <strain evidence="7 8">LMG 22274</strain>
    </source>
</reference>
<dbReference type="InterPro" id="IPR000524">
    <property type="entry name" value="Tscrpt_reg_HTH_GntR"/>
</dbReference>
<keyword evidence="3" id="KW-0804">Transcription</keyword>
<dbReference type="InterPro" id="IPR036390">
    <property type="entry name" value="WH_DNA-bd_sf"/>
</dbReference>
<keyword evidence="1" id="KW-0805">Transcription regulation</keyword>
<dbReference type="Gene3D" id="1.10.10.10">
    <property type="entry name" value="Winged helix-like DNA-binding domain superfamily/Winged helix DNA-binding domain"/>
    <property type="match status" value="2"/>
</dbReference>
<gene>
    <name evidence="6" type="ORF">C7400_104345</name>
    <name evidence="7" type="ORF">SAMN05216550_10484</name>
</gene>
<dbReference type="SUPFAM" id="SSF48008">
    <property type="entry name" value="GntR ligand-binding domain-like"/>
    <property type="match status" value="1"/>
</dbReference>
<dbReference type="InterPro" id="IPR008920">
    <property type="entry name" value="TF_FadR/GntR_C"/>
</dbReference>